<protein>
    <submittedName>
        <fullName evidence="2">Uncharacterized protein</fullName>
    </submittedName>
</protein>
<accession>A0A9X2Z8F0</accession>
<dbReference type="AlphaFoldDB" id="A0A9X2Z8F0"/>
<comment type="caution">
    <text evidence="2">The sequence shown here is derived from an EMBL/GenBank/DDBJ whole genome shotgun (WGS) entry which is preliminary data.</text>
</comment>
<reference evidence="2" key="1">
    <citation type="submission" date="2020-07" db="EMBL/GenBank/DDBJ databases">
        <authorList>
            <person name="Pettersson B.M.F."/>
            <person name="Behra P.R.K."/>
            <person name="Ramesh M."/>
            <person name="Das S."/>
            <person name="Dasgupta S."/>
            <person name="Kirsebom L.A."/>
        </authorList>
    </citation>
    <scope>NUCLEOTIDE SEQUENCE</scope>
    <source>
        <strain evidence="2">DSM 44838</strain>
    </source>
</reference>
<keyword evidence="1" id="KW-0732">Signal</keyword>
<feature type="chain" id="PRO_5040879434" evidence="1">
    <location>
        <begin position="36"/>
        <end position="142"/>
    </location>
</feature>
<feature type="signal peptide" evidence="1">
    <location>
        <begin position="1"/>
        <end position="35"/>
    </location>
</feature>
<evidence type="ECO:0000313" key="2">
    <source>
        <dbReference type="EMBL" id="MCV7424529.1"/>
    </source>
</evidence>
<reference evidence="2" key="2">
    <citation type="journal article" date="2022" name="BMC Genomics">
        <title>Comparative genome analysis of mycobacteria focusing on tRNA and non-coding RNA.</title>
        <authorList>
            <person name="Behra P.R.K."/>
            <person name="Pettersson B.M.F."/>
            <person name="Ramesh M."/>
            <person name="Das S."/>
            <person name="Dasgupta S."/>
            <person name="Kirsebom L.A."/>
        </authorList>
    </citation>
    <scope>NUCLEOTIDE SEQUENCE</scope>
    <source>
        <strain evidence="2">DSM 44838</strain>
    </source>
</reference>
<evidence type="ECO:0000313" key="3">
    <source>
        <dbReference type="Proteomes" id="UP001141629"/>
    </source>
</evidence>
<dbReference type="Proteomes" id="UP001141629">
    <property type="component" value="Unassembled WGS sequence"/>
</dbReference>
<keyword evidence="3" id="KW-1185">Reference proteome</keyword>
<dbReference type="EMBL" id="JACKVK010000015">
    <property type="protein sequence ID" value="MCV7424529.1"/>
    <property type="molecule type" value="Genomic_DNA"/>
</dbReference>
<organism evidence="2 3">
    <name type="scientific">Mycobacterium yunnanensis</name>
    <dbReference type="NCBI Taxonomy" id="368477"/>
    <lineage>
        <taxon>Bacteria</taxon>
        <taxon>Bacillati</taxon>
        <taxon>Actinomycetota</taxon>
        <taxon>Actinomycetes</taxon>
        <taxon>Mycobacteriales</taxon>
        <taxon>Mycobacteriaceae</taxon>
        <taxon>Mycobacterium</taxon>
    </lineage>
</organism>
<sequence length="142" mass="15204">MTTNITDQRGWRRLAIAGGLMLCAAAAMPAVYANADDYTYVHTQSGATRCSIGDDTVLCQGLNADLPAVGIGHDSAMVTANGDLTFTSVGMVGAPADDTVLHYGQTYHYHGWTILPSDQGTRFTNDRYGHGMFVSIQHVDSF</sequence>
<proteinExistence type="predicted"/>
<name>A0A9X2Z8F0_9MYCO</name>
<dbReference type="RefSeq" id="WP_263999596.1">
    <property type="nucleotide sequence ID" value="NZ_JACKVK010000015.1"/>
</dbReference>
<gene>
    <name evidence="2" type="ORF">H7K45_28700</name>
</gene>
<evidence type="ECO:0000256" key="1">
    <source>
        <dbReference type="SAM" id="SignalP"/>
    </source>
</evidence>